<dbReference type="InterPro" id="IPR011990">
    <property type="entry name" value="TPR-like_helical_dom_sf"/>
</dbReference>
<dbReference type="PANTHER" id="PTHR30136:SF24">
    <property type="entry name" value="HTH-TYPE TRANSCRIPTIONAL REPRESSOR ALLR"/>
    <property type="match status" value="1"/>
</dbReference>
<gene>
    <name evidence="3" type="ORF">CP977_00470</name>
</gene>
<evidence type="ECO:0000313" key="4">
    <source>
        <dbReference type="Proteomes" id="UP000326029"/>
    </source>
</evidence>
<organism evidence="3 4">
    <name type="scientific">Streptomyces cinereoruber</name>
    <dbReference type="NCBI Taxonomy" id="67260"/>
    <lineage>
        <taxon>Bacteria</taxon>
        <taxon>Bacillati</taxon>
        <taxon>Actinomycetota</taxon>
        <taxon>Actinomycetes</taxon>
        <taxon>Kitasatosporales</taxon>
        <taxon>Streptomycetaceae</taxon>
        <taxon>Streptomyces</taxon>
    </lineage>
</organism>
<dbReference type="InterPro" id="IPR029016">
    <property type="entry name" value="GAF-like_dom_sf"/>
</dbReference>
<dbReference type="InterPro" id="IPR014757">
    <property type="entry name" value="Tscrpt_reg_IclR_C"/>
</dbReference>
<feature type="region of interest" description="Disordered" evidence="1">
    <location>
        <begin position="172"/>
        <end position="203"/>
    </location>
</feature>
<feature type="domain" description="IclR-ED" evidence="2">
    <location>
        <begin position="373"/>
        <end position="508"/>
    </location>
</feature>
<protein>
    <recommendedName>
        <fullName evidence="2">IclR-ED domain-containing protein</fullName>
    </recommendedName>
</protein>
<dbReference type="InterPro" id="IPR050707">
    <property type="entry name" value="HTH_MetabolicPath_Reg"/>
</dbReference>
<feature type="compositionally biased region" description="Polar residues" evidence="1">
    <location>
        <begin position="179"/>
        <end position="195"/>
    </location>
</feature>
<evidence type="ECO:0000313" key="3">
    <source>
        <dbReference type="EMBL" id="QEV30865.1"/>
    </source>
</evidence>
<dbReference type="Gene3D" id="1.25.40.10">
    <property type="entry name" value="Tetratricopeptide repeat domain"/>
    <property type="match status" value="1"/>
</dbReference>
<name>A0ABX6B7J3_9ACTN</name>
<dbReference type="SUPFAM" id="SSF55781">
    <property type="entry name" value="GAF domain-like"/>
    <property type="match status" value="1"/>
</dbReference>
<dbReference type="Gene3D" id="3.30.450.40">
    <property type="match status" value="1"/>
</dbReference>
<evidence type="ECO:0000259" key="2">
    <source>
        <dbReference type="Pfam" id="PF01614"/>
    </source>
</evidence>
<dbReference type="Proteomes" id="UP000326029">
    <property type="component" value="Chromosome"/>
</dbReference>
<dbReference type="EMBL" id="CP023693">
    <property type="protein sequence ID" value="QEV30865.1"/>
    <property type="molecule type" value="Genomic_DNA"/>
</dbReference>
<dbReference type="Pfam" id="PF01614">
    <property type="entry name" value="IclR_C"/>
    <property type="match status" value="1"/>
</dbReference>
<sequence>MRAVSRFNQDGGRPASEAGAELLALMHQLTGPPDFWDRPDGDFGPLTHMYKLTAQGRERANSHYRLGSKALSRGELTAAAGWLGAAASAGHPGAMIRLALVVLRTGTDRTDDAWFLVEEAARHGHGDAERLLAAARNRQPAPGAPPRIEDTSFFEELRRLLGISLQLLQTDPEPIAPTSHPQPGTTSKISSATKPQHQERQSGRDGLVLVPAPVLPTQCGPIPPPHTTRETKRPRLTALAGGLALPVPDLADAPTRPLIVHGSADLRGEPWTASALRPAILTDMARHSTTPALVPMRWQTTQRARDMLLLIHSTEGIDTRTLARRIRMPMNAVVRLLDWLRHEQFIHTNAGAHFPGPLMTLATRPDPDQTLLKDALTTLRDELGAAVYLSTYTDGEITVQQSASSTSAPPVEEVIPFNGSGHASANGKSLLAQLDFPSRMDHLTRYPSVQLTGRTITSRRALIEELDGPGPHSAQFDLLEYSDKALCVAFSLGLPGRASSIALSLPAHQHLRLIDTAITLSRRATGLLLAHLLTDDMQQHEGDDWSQTAPSPRRALP</sequence>
<evidence type="ECO:0000256" key="1">
    <source>
        <dbReference type="SAM" id="MobiDB-lite"/>
    </source>
</evidence>
<accession>A0ABX6B7J3</accession>
<keyword evidence="4" id="KW-1185">Reference proteome</keyword>
<proteinExistence type="predicted"/>
<dbReference type="PANTHER" id="PTHR30136">
    <property type="entry name" value="HELIX-TURN-HELIX TRANSCRIPTIONAL REGULATOR, ICLR FAMILY"/>
    <property type="match status" value="1"/>
</dbReference>
<reference evidence="3 4" key="1">
    <citation type="submission" date="2017-09" db="EMBL/GenBank/DDBJ databases">
        <authorList>
            <person name="Lee N."/>
            <person name="Cho B.-K."/>
        </authorList>
    </citation>
    <scope>NUCLEOTIDE SEQUENCE [LARGE SCALE GENOMIC DNA]</scope>
    <source>
        <strain evidence="3 4">ATCC 19740</strain>
    </source>
</reference>